<dbReference type="Pfam" id="PF02627">
    <property type="entry name" value="CMD"/>
    <property type="match status" value="1"/>
</dbReference>
<organism evidence="2 3">
    <name type="scientific">Candidatus Entotheonella gemina</name>
    <dbReference type="NCBI Taxonomy" id="1429439"/>
    <lineage>
        <taxon>Bacteria</taxon>
        <taxon>Pseudomonadati</taxon>
        <taxon>Nitrospinota/Tectimicrobiota group</taxon>
        <taxon>Candidatus Tectimicrobiota</taxon>
        <taxon>Candidatus Entotheonellia</taxon>
        <taxon>Candidatus Entotheonellales</taxon>
        <taxon>Candidatus Entotheonellaceae</taxon>
        <taxon>Candidatus Entotheonella</taxon>
    </lineage>
</organism>
<dbReference type="PANTHER" id="PTHR33570:SF2">
    <property type="entry name" value="CARBOXYMUCONOLACTONE DECARBOXYLASE-LIKE DOMAIN-CONTAINING PROTEIN"/>
    <property type="match status" value="1"/>
</dbReference>
<dbReference type="SUPFAM" id="SSF69118">
    <property type="entry name" value="AhpD-like"/>
    <property type="match status" value="1"/>
</dbReference>
<dbReference type="AlphaFoldDB" id="W4MCE3"/>
<evidence type="ECO:0000259" key="1">
    <source>
        <dbReference type="Pfam" id="PF02627"/>
    </source>
</evidence>
<evidence type="ECO:0000313" key="3">
    <source>
        <dbReference type="Proteomes" id="UP000019140"/>
    </source>
</evidence>
<dbReference type="Gene3D" id="1.20.1290.10">
    <property type="entry name" value="AhpD-like"/>
    <property type="match status" value="1"/>
</dbReference>
<reference evidence="2 3" key="1">
    <citation type="journal article" date="2014" name="Nature">
        <title>An environmental bacterial taxon with a large and distinct metabolic repertoire.</title>
        <authorList>
            <person name="Wilson M.C."/>
            <person name="Mori T."/>
            <person name="Ruckert C."/>
            <person name="Uria A.R."/>
            <person name="Helf M.J."/>
            <person name="Takada K."/>
            <person name="Gernert C."/>
            <person name="Steffens U.A."/>
            <person name="Heycke N."/>
            <person name="Schmitt S."/>
            <person name="Rinke C."/>
            <person name="Helfrich E.J."/>
            <person name="Brachmann A.O."/>
            <person name="Gurgui C."/>
            <person name="Wakimoto T."/>
            <person name="Kracht M."/>
            <person name="Crusemann M."/>
            <person name="Hentschel U."/>
            <person name="Abe I."/>
            <person name="Matsunaga S."/>
            <person name="Kalinowski J."/>
            <person name="Takeyama H."/>
            <person name="Piel J."/>
        </authorList>
    </citation>
    <scope>NUCLEOTIDE SEQUENCE [LARGE SCALE GENOMIC DNA]</scope>
    <source>
        <strain evidence="3">TSY2</strain>
    </source>
</reference>
<proteinExistence type="predicted"/>
<evidence type="ECO:0000313" key="2">
    <source>
        <dbReference type="EMBL" id="ETX07878.1"/>
    </source>
</evidence>
<dbReference type="InterPro" id="IPR029032">
    <property type="entry name" value="AhpD-like"/>
</dbReference>
<dbReference type="EMBL" id="AZHX01000350">
    <property type="protein sequence ID" value="ETX07878.1"/>
    <property type="molecule type" value="Genomic_DNA"/>
</dbReference>
<gene>
    <name evidence="2" type="ORF">ETSY2_08660</name>
</gene>
<keyword evidence="3" id="KW-1185">Reference proteome</keyword>
<name>W4MCE3_9BACT</name>
<protein>
    <recommendedName>
        <fullName evidence="1">Carboxymuconolactone decarboxylase-like domain-containing protein</fullName>
    </recommendedName>
</protein>
<dbReference type="Proteomes" id="UP000019140">
    <property type="component" value="Unassembled WGS sequence"/>
</dbReference>
<dbReference type="HOGENOM" id="CLU_070025_3_3_7"/>
<dbReference type="PANTHER" id="PTHR33570">
    <property type="entry name" value="4-CARBOXYMUCONOLACTONE DECARBOXYLASE FAMILY PROTEIN"/>
    <property type="match status" value="1"/>
</dbReference>
<dbReference type="GO" id="GO:0051920">
    <property type="term" value="F:peroxiredoxin activity"/>
    <property type="evidence" value="ECO:0007669"/>
    <property type="project" value="InterPro"/>
</dbReference>
<feature type="domain" description="Carboxymuconolactone decarboxylase-like" evidence="1">
    <location>
        <begin position="32"/>
        <end position="112"/>
    </location>
</feature>
<comment type="caution">
    <text evidence="2">The sequence shown here is derived from an EMBL/GenBank/DDBJ whole genome shotgun (WGS) entry which is preliminary data.</text>
</comment>
<accession>W4MCE3</accession>
<dbReference type="InterPro" id="IPR003779">
    <property type="entry name" value="CMD-like"/>
</dbReference>
<sequence>MADAEARQRGQAVVKQLFGQERDMSNPTAWDEITVDHLFGTIWSRPGLAIRDRSLIVVAALTALGKEPQLKRHLQGALNQGISRDEIIEIMIHLGHYAGWPAAVNGQRVARELFDELDGK</sequence>
<dbReference type="InterPro" id="IPR052512">
    <property type="entry name" value="4CMD/NDH-1_regulator"/>
</dbReference>